<organism evidence="3 4">
    <name type="scientific">Amniculicola lignicola CBS 123094</name>
    <dbReference type="NCBI Taxonomy" id="1392246"/>
    <lineage>
        <taxon>Eukaryota</taxon>
        <taxon>Fungi</taxon>
        <taxon>Dikarya</taxon>
        <taxon>Ascomycota</taxon>
        <taxon>Pezizomycotina</taxon>
        <taxon>Dothideomycetes</taxon>
        <taxon>Pleosporomycetidae</taxon>
        <taxon>Pleosporales</taxon>
        <taxon>Amniculicolaceae</taxon>
        <taxon>Amniculicola</taxon>
    </lineage>
</organism>
<sequence length="875" mass="99849">MPPSDDKRPCRADCTDWCCSPLRRRNAPSNRPDPTMGSREEGQFQTRTRPVEEQKSRDSGVAPRTPPSTTTTNALKRTTSIQRHMNTTTSRLPMAKTSTLNRRNDDKDVPSTRLRKALEQEYEQQNSSVAFANNDSSPYSSSSSMKNIEEAMTAQMSKAEKFSHELDATASRLLSQTTTLPPLPLGLHEPYKEDPLITQAQSDYHRFSMERRHQEIGVRLAGLDSRISRLQQIVDFVRRELLDGLPYPLGFLDRYTTLNEEMLRARDKMDTLAAEMTDVLHCHKNAFDRMDRHMIQRHAMTLNALGKAASGMKGRVEMMTEIIQTLRQNVSSLVTERHVKVAMRNMNQEKENWERKEKREREKKATEDIIRRGVQEKERRERREARERKKMREEARVTKERKELEMLEEEKKMIEEEKKMIELLKDLEISQDGLERRAGMDMNSRISEGRATELVNHDRESYKKMADVNYQITLLPYPVNEVAMRCKEEEDRVKNEDLERLSLIREAFTRPLAFRPKPKTAGTPPVENKPSTSQPSLLWTPKSGASPKPFVPLRSRSPGPLQPVAQTAPMNASPTSDSDVSVTEHLPSPVIPVEVLSLPLCRDTESTGSQETLPIQEPRALTQDLSSLWPTVPIRSSYQPPVDYESLDESWSVEPSPSESPMVFPHETNTDLGDDWPVVPFPSERKTEPDQYLTPPRSPMNPPEFYAALAEKHPRAESSPSEGSGTSLNGISDCPSGHYNAYVARRQRENQGAKFRLEPLWPMPDIEVEGIVEHDLVDVPLSPPRAGDEGGMGEWDMGGEEDEETDEEGDGDEGEEQEEDGEDDEAEGEEDWDPEECDREEWQVATARQNPRGFVSTTWVLDVLSELWSDRHVRR</sequence>
<accession>A0A6A5WK64</accession>
<evidence type="ECO:0000313" key="4">
    <source>
        <dbReference type="Proteomes" id="UP000799779"/>
    </source>
</evidence>
<evidence type="ECO:0000256" key="2">
    <source>
        <dbReference type="SAM" id="MobiDB-lite"/>
    </source>
</evidence>
<dbReference type="Proteomes" id="UP000799779">
    <property type="component" value="Unassembled WGS sequence"/>
</dbReference>
<proteinExistence type="predicted"/>
<keyword evidence="4" id="KW-1185">Reference proteome</keyword>
<feature type="compositionally biased region" description="Polar residues" evidence="2">
    <location>
        <begin position="718"/>
        <end position="730"/>
    </location>
</feature>
<evidence type="ECO:0000256" key="1">
    <source>
        <dbReference type="SAM" id="Coils"/>
    </source>
</evidence>
<feature type="compositionally biased region" description="Polar residues" evidence="2">
    <location>
        <begin position="67"/>
        <end position="101"/>
    </location>
</feature>
<feature type="region of interest" description="Disordered" evidence="2">
    <location>
        <begin position="512"/>
        <end position="584"/>
    </location>
</feature>
<dbReference type="AlphaFoldDB" id="A0A6A5WK64"/>
<gene>
    <name evidence="3" type="ORF">P154DRAFT_562284</name>
</gene>
<keyword evidence="1" id="KW-0175">Coiled coil</keyword>
<feature type="region of interest" description="Disordered" evidence="2">
    <location>
        <begin position="21"/>
        <end position="143"/>
    </location>
</feature>
<name>A0A6A5WK64_9PLEO</name>
<reference evidence="3" key="1">
    <citation type="journal article" date="2020" name="Stud. Mycol.">
        <title>101 Dothideomycetes genomes: a test case for predicting lifestyles and emergence of pathogens.</title>
        <authorList>
            <person name="Haridas S."/>
            <person name="Albert R."/>
            <person name="Binder M."/>
            <person name="Bloem J."/>
            <person name="Labutti K."/>
            <person name="Salamov A."/>
            <person name="Andreopoulos B."/>
            <person name="Baker S."/>
            <person name="Barry K."/>
            <person name="Bills G."/>
            <person name="Bluhm B."/>
            <person name="Cannon C."/>
            <person name="Castanera R."/>
            <person name="Culley D."/>
            <person name="Daum C."/>
            <person name="Ezra D."/>
            <person name="Gonzalez J."/>
            <person name="Henrissat B."/>
            <person name="Kuo A."/>
            <person name="Liang C."/>
            <person name="Lipzen A."/>
            <person name="Lutzoni F."/>
            <person name="Magnuson J."/>
            <person name="Mondo S."/>
            <person name="Nolan M."/>
            <person name="Ohm R."/>
            <person name="Pangilinan J."/>
            <person name="Park H.-J."/>
            <person name="Ramirez L."/>
            <person name="Alfaro M."/>
            <person name="Sun H."/>
            <person name="Tritt A."/>
            <person name="Yoshinaga Y."/>
            <person name="Zwiers L.-H."/>
            <person name="Turgeon B."/>
            <person name="Goodwin S."/>
            <person name="Spatafora J."/>
            <person name="Crous P."/>
            <person name="Grigoriev I."/>
        </authorList>
    </citation>
    <scope>NUCLEOTIDE SEQUENCE</scope>
    <source>
        <strain evidence="3">CBS 123094</strain>
    </source>
</reference>
<feature type="region of interest" description="Disordered" evidence="2">
    <location>
        <begin position="648"/>
        <end position="675"/>
    </location>
</feature>
<feature type="compositionally biased region" description="Polar residues" evidence="2">
    <location>
        <begin position="123"/>
        <end position="135"/>
    </location>
</feature>
<protein>
    <submittedName>
        <fullName evidence="3">Uncharacterized protein</fullName>
    </submittedName>
</protein>
<dbReference type="EMBL" id="ML977580">
    <property type="protein sequence ID" value="KAF2001837.1"/>
    <property type="molecule type" value="Genomic_DNA"/>
</dbReference>
<feature type="compositionally biased region" description="Basic and acidic residues" evidence="2">
    <location>
        <begin position="49"/>
        <end position="58"/>
    </location>
</feature>
<feature type="region of interest" description="Disordered" evidence="2">
    <location>
        <begin position="708"/>
        <end position="732"/>
    </location>
</feature>
<feature type="compositionally biased region" description="Acidic residues" evidence="2">
    <location>
        <begin position="797"/>
        <end position="839"/>
    </location>
</feature>
<evidence type="ECO:0000313" key="3">
    <source>
        <dbReference type="EMBL" id="KAF2001837.1"/>
    </source>
</evidence>
<feature type="coiled-coil region" evidence="1">
    <location>
        <begin position="343"/>
        <end position="427"/>
    </location>
</feature>
<feature type="compositionally biased region" description="Low complexity" evidence="2">
    <location>
        <begin position="649"/>
        <end position="661"/>
    </location>
</feature>
<feature type="region of interest" description="Disordered" evidence="2">
    <location>
        <begin position="778"/>
        <end position="856"/>
    </location>
</feature>
<feature type="compositionally biased region" description="Polar residues" evidence="2">
    <location>
        <begin position="564"/>
        <end position="581"/>
    </location>
</feature>